<accession>A0A2S6FZ93</accession>
<reference evidence="5 6" key="1">
    <citation type="submission" date="2018-02" db="EMBL/GenBank/DDBJ databases">
        <title>Genomic Encyclopedia of Archaeal and Bacterial Type Strains, Phase II (KMG-II): from individual species to whole genera.</title>
        <authorList>
            <person name="Goeker M."/>
        </authorList>
    </citation>
    <scope>NUCLEOTIDE SEQUENCE [LARGE SCALE GENOMIC DNA]</scope>
    <source>
        <strain evidence="5 6">DSM 15099</strain>
    </source>
</reference>
<evidence type="ECO:0000256" key="1">
    <source>
        <dbReference type="PIRSR" id="PIRSR018249-1"/>
    </source>
</evidence>
<keyword evidence="5" id="KW-0489">Methyltransferase</keyword>
<dbReference type="Pfam" id="PF13847">
    <property type="entry name" value="Methyltransf_31"/>
    <property type="match status" value="1"/>
</dbReference>
<keyword evidence="5" id="KW-0808">Transferase</keyword>
<dbReference type="InterPro" id="IPR029063">
    <property type="entry name" value="SAM-dependent_MTases_sf"/>
</dbReference>
<dbReference type="GO" id="GO:0008757">
    <property type="term" value="F:S-adenosylmethionine-dependent methyltransferase activity"/>
    <property type="evidence" value="ECO:0007669"/>
    <property type="project" value="InterPro"/>
</dbReference>
<dbReference type="GO" id="GO:0046872">
    <property type="term" value="F:metal ion binding"/>
    <property type="evidence" value="ECO:0007669"/>
    <property type="project" value="UniProtKB-KW"/>
</dbReference>
<dbReference type="PANTHER" id="PTHR43460:SF1">
    <property type="entry name" value="METHYLTRANSFERASE TYPE 11 DOMAIN-CONTAINING PROTEIN"/>
    <property type="match status" value="1"/>
</dbReference>
<dbReference type="GO" id="GO:0032259">
    <property type="term" value="P:methylation"/>
    <property type="evidence" value="ECO:0007669"/>
    <property type="project" value="UniProtKB-KW"/>
</dbReference>
<protein>
    <submittedName>
        <fullName evidence="5">23S rRNA m(1)G-748 methyltransferase</fullName>
    </submittedName>
</protein>
<name>A0A2S6FZ93_9CLOT</name>
<feature type="binding site" evidence="1">
    <location>
        <position position="20"/>
    </location>
    <ligand>
        <name>Zn(2+)</name>
        <dbReference type="ChEBI" id="CHEBI:29105"/>
    </ligand>
</feature>
<dbReference type="Proteomes" id="UP000239863">
    <property type="component" value="Unassembled WGS sequence"/>
</dbReference>
<dbReference type="STRING" id="37659.GCA_000703125_01940"/>
<keyword evidence="2" id="KW-0949">S-adenosyl-L-methionine</keyword>
<comment type="caution">
    <text evidence="5">The sequence shown here is derived from an EMBL/GenBank/DDBJ whole genome shotgun (WGS) entry which is preliminary data.</text>
</comment>
<evidence type="ECO:0000313" key="6">
    <source>
        <dbReference type="Proteomes" id="UP000239863"/>
    </source>
</evidence>
<dbReference type="Pfam" id="PF21302">
    <property type="entry name" value="Zn_ribbon_RlmA"/>
    <property type="match status" value="1"/>
</dbReference>
<dbReference type="PIRSF" id="PIRSF018249">
    <property type="entry name" value="MyrA_prd"/>
    <property type="match status" value="1"/>
</dbReference>
<dbReference type="SUPFAM" id="SSF53335">
    <property type="entry name" value="S-adenosyl-L-methionine-dependent methyltransferases"/>
    <property type="match status" value="1"/>
</dbReference>
<dbReference type="RefSeq" id="WP_104409315.1">
    <property type="nucleotide sequence ID" value="NZ_PTIS01000003.1"/>
</dbReference>
<dbReference type="InterPro" id="IPR052939">
    <property type="entry name" value="23S_rRNA_MeTrnsfrase_RlmA"/>
</dbReference>
<feature type="binding site" evidence="2">
    <location>
        <position position="80"/>
    </location>
    <ligand>
        <name>S-adenosyl-L-methionine</name>
        <dbReference type="ChEBI" id="CHEBI:59789"/>
    </ligand>
</feature>
<feature type="domain" description="23S rRNA (guanine(745)-N(1))-methyltransferase N-terminal" evidence="4">
    <location>
        <begin position="18"/>
        <end position="60"/>
    </location>
</feature>
<dbReference type="EMBL" id="PTIS01000003">
    <property type="protein sequence ID" value="PPK48884.1"/>
    <property type="molecule type" value="Genomic_DNA"/>
</dbReference>
<feature type="binding site" evidence="1">
    <location>
        <position position="42"/>
    </location>
    <ligand>
        <name>Zn(2+)</name>
        <dbReference type="ChEBI" id="CHEBI:29105"/>
    </ligand>
</feature>
<evidence type="ECO:0000256" key="2">
    <source>
        <dbReference type="PIRSR" id="PIRSR018249-2"/>
    </source>
</evidence>
<evidence type="ECO:0000313" key="5">
    <source>
        <dbReference type="EMBL" id="PPK48884.1"/>
    </source>
</evidence>
<dbReference type="InterPro" id="IPR025714">
    <property type="entry name" value="Methyltranfer_dom"/>
</dbReference>
<feature type="binding site" evidence="2">
    <location>
        <position position="204"/>
    </location>
    <ligand>
        <name>S-adenosyl-L-methionine</name>
        <dbReference type="ChEBI" id="CHEBI:59789"/>
    </ligand>
</feature>
<dbReference type="OrthoDB" id="5522265at2"/>
<dbReference type="InterPro" id="IPR016718">
    <property type="entry name" value="rRNA_m1G-MeTrfase_A_prd"/>
</dbReference>
<dbReference type="CDD" id="cd02440">
    <property type="entry name" value="AdoMet_MTases"/>
    <property type="match status" value="1"/>
</dbReference>
<feature type="binding site" evidence="2">
    <location>
        <begin position="112"/>
        <end position="113"/>
    </location>
    <ligand>
        <name>S-adenosyl-L-methionine</name>
        <dbReference type="ChEBI" id="CHEBI:59789"/>
    </ligand>
</feature>
<gene>
    <name evidence="5" type="ORF">BD821_1034</name>
</gene>
<keyword evidence="1" id="KW-0862">Zinc</keyword>
<dbReference type="Gene3D" id="3.40.50.150">
    <property type="entry name" value="Vaccinia Virus protein VP39"/>
    <property type="match status" value="1"/>
</dbReference>
<sequence>MKKFDLAKSLIKKSEYVFSCPLCQSPMNVSFESNSLICKKKHCFDLSKNGYINLLPHSVKSEYGKEMLESRNTLCKSGFFHPMTKSVSDLIIKTMAPFNKKNIQMLDAGCGEGSHLKDILSNTNVSSKSNFKGIGIDISKEGIHIASREYQDAIWSVADLSKMPFRDNSFDIILSILSPSNYSEFNRLLSSSGFLIKVIPGSDYLLELRSILYNNTDKEKYSNERVINHFSNNFNIVATEKVNYTAYLDASLFKHLIKMTPLSWNITDNKIKEALSLNIEKITVDLLILIGKKK</sequence>
<dbReference type="PANTHER" id="PTHR43460">
    <property type="entry name" value="METHYLTRANSFERASE"/>
    <property type="match status" value="1"/>
</dbReference>
<dbReference type="AlphaFoldDB" id="A0A2S6FZ93"/>
<proteinExistence type="predicted"/>
<evidence type="ECO:0000259" key="4">
    <source>
        <dbReference type="Pfam" id="PF21302"/>
    </source>
</evidence>
<feature type="binding site" evidence="1">
    <location>
        <position position="23"/>
    </location>
    <ligand>
        <name>Zn(2+)</name>
        <dbReference type="ChEBI" id="CHEBI:29105"/>
    </ligand>
</feature>
<keyword evidence="1" id="KW-0479">Metal-binding</keyword>
<feature type="binding site" evidence="1">
    <location>
        <position position="38"/>
    </location>
    <ligand>
        <name>Zn(2+)</name>
        <dbReference type="ChEBI" id="CHEBI:29105"/>
    </ligand>
</feature>
<organism evidence="5 6">
    <name type="scientific">Clostridium algidicarnis DSM 15099</name>
    <dbReference type="NCBI Taxonomy" id="1121295"/>
    <lineage>
        <taxon>Bacteria</taxon>
        <taxon>Bacillati</taxon>
        <taxon>Bacillota</taxon>
        <taxon>Clostridia</taxon>
        <taxon>Eubacteriales</taxon>
        <taxon>Clostridiaceae</taxon>
        <taxon>Clostridium</taxon>
    </lineage>
</organism>
<feature type="domain" description="Methyltransferase" evidence="3">
    <location>
        <begin position="100"/>
        <end position="177"/>
    </location>
</feature>
<evidence type="ECO:0000259" key="3">
    <source>
        <dbReference type="Pfam" id="PF13847"/>
    </source>
</evidence>
<dbReference type="InterPro" id="IPR048647">
    <property type="entry name" value="RlmA_N"/>
</dbReference>